<gene>
    <name evidence="2" type="ORF">DDY73_13520</name>
</gene>
<feature type="non-terminal residue" evidence="2">
    <location>
        <position position="50"/>
    </location>
</feature>
<dbReference type="AlphaFoldDB" id="A0A354M672"/>
<dbReference type="PANTHER" id="PTHR42842:SF3">
    <property type="entry name" value="FAD_NAD(P)-BINDING OXIDOREDUCTASE FAMILY PROTEIN"/>
    <property type="match status" value="1"/>
</dbReference>
<dbReference type="PANTHER" id="PTHR42842">
    <property type="entry name" value="FAD/NAD(P)-BINDING OXIDOREDUCTASE"/>
    <property type="match status" value="1"/>
</dbReference>
<accession>A0A354M672</accession>
<dbReference type="EMBL" id="DNWC01000170">
    <property type="protein sequence ID" value="HBJ10011.1"/>
    <property type="molecule type" value="Genomic_DNA"/>
</dbReference>
<reference evidence="2 3" key="1">
    <citation type="journal article" date="2018" name="Nat. Biotechnol.">
        <title>A standardized bacterial taxonomy based on genome phylogeny substantially revises the tree of life.</title>
        <authorList>
            <person name="Parks D.H."/>
            <person name="Chuvochina M."/>
            <person name="Waite D.W."/>
            <person name="Rinke C."/>
            <person name="Skarshewski A."/>
            <person name="Chaumeil P.A."/>
            <person name="Hugenholtz P."/>
        </authorList>
    </citation>
    <scope>NUCLEOTIDE SEQUENCE [LARGE SCALE GENOMIC DNA]</scope>
    <source>
        <strain evidence="2">UBA11482</strain>
    </source>
</reference>
<dbReference type="Pfam" id="PF21688">
    <property type="entry name" value="FAD-depend_C"/>
    <property type="match status" value="1"/>
</dbReference>
<comment type="caution">
    <text evidence="2">The sequence shown here is derived from an EMBL/GenBank/DDBJ whole genome shotgun (WGS) entry which is preliminary data.</text>
</comment>
<proteinExistence type="predicted"/>
<evidence type="ECO:0000259" key="1">
    <source>
        <dbReference type="Pfam" id="PF21688"/>
    </source>
</evidence>
<dbReference type="Proteomes" id="UP000262954">
    <property type="component" value="Unassembled WGS sequence"/>
</dbReference>
<organism evidence="2 3">
    <name type="scientific">Coprobacter fastidiosus</name>
    <dbReference type="NCBI Taxonomy" id="1099853"/>
    <lineage>
        <taxon>Bacteria</taxon>
        <taxon>Pseudomonadati</taxon>
        <taxon>Bacteroidota</taxon>
        <taxon>Bacteroidia</taxon>
        <taxon>Bacteroidales</taxon>
        <taxon>Barnesiellaceae</taxon>
        <taxon>Coprobacter</taxon>
    </lineage>
</organism>
<feature type="domain" description="FAD-dependent protein C-terminal" evidence="1">
    <location>
        <begin position="1"/>
        <end position="50"/>
    </location>
</feature>
<feature type="non-terminal residue" evidence="2">
    <location>
        <position position="1"/>
    </location>
</feature>
<evidence type="ECO:0000313" key="3">
    <source>
        <dbReference type="Proteomes" id="UP000262954"/>
    </source>
</evidence>
<name>A0A354M672_9BACT</name>
<evidence type="ECO:0000313" key="2">
    <source>
        <dbReference type="EMBL" id="HBJ10011.1"/>
    </source>
</evidence>
<protein>
    <submittedName>
        <fullName evidence="2">NAD-utilizing dehydrogenase</fullName>
    </submittedName>
</protein>
<dbReference type="InterPro" id="IPR028348">
    <property type="entry name" value="FAD-binding_protein"/>
</dbReference>
<sequence>VGVRLEHPQHLIDQLQYHNPKGRGEYLPAAEYSFVAQVNGRGVYSFCMCP</sequence>
<dbReference type="InterPro" id="IPR049516">
    <property type="entry name" value="FAD-depend_C"/>
</dbReference>